<name>A0A6P5TLK8_PRUAV</name>
<feature type="compositionally biased region" description="Low complexity" evidence="1">
    <location>
        <begin position="202"/>
        <end position="214"/>
    </location>
</feature>
<evidence type="ECO:0000256" key="1">
    <source>
        <dbReference type="SAM" id="MobiDB-lite"/>
    </source>
</evidence>
<gene>
    <name evidence="3" type="primary">LOC110768444</name>
</gene>
<dbReference type="PANTHER" id="PTHR35317:SF35">
    <property type="entry name" value="DUF4219 DOMAIN-CONTAINING PROTEIN"/>
    <property type="match status" value="1"/>
</dbReference>
<reference evidence="3" key="1">
    <citation type="submission" date="2025-08" db="UniProtKB">
        <authorList>
            <consortium name="RefSeq"/>
        </authorList>
    </citation>
    <scope>IDENTIFICATION</scope>
</reference>
<dbReference type="GeneID" id="110768444"/>
<dbReference type="PANTHER" id="PTHR35317">
    <property type="entry name" value="OS04G0629600 PROTEIN"/>
    <property type="match status" value="1"/>
</dbReference>
<dbReference type="AlphaFoldDB" id="A0A6P5TLK8"/>
<accession>A0A6P5TLK8</accession>
<keyword evidence="2" id="KW-1185">Reference proteome</keyword>
<proteinExistence type="predicted"/>
<feature type="region of interest" description="Disordered" evidence="1">
    <location>
        <begin position="193"/>
        <end position="236"/>
    </location>
</feature>
<protein>
    <submittedName>
        <fullName evidence="3">Uncharacterized protein LOC110768444</fullName>
    </submittedName>
</protein>
<dbReference type="KEGG" id="pavi:110768444"/>
<evidence type="ECO:0000313" key="3">
    <source>
        <dbReference type="RefSeq" id="XP_021827866.1"/>
    </source>
</evidence>
<organism evidence="2 3">
    <name type="scientific">Prunus avium</name>
    <name type="common">Cherry</name>
    <name type="synonym">Cerasus avium</name>
    <dbReference type="NCBI Taxonomy" id="42229"/>
    <lineage>
        <taxon>Eukaryota</taxon>
        <taxon>Viridiplantae</taxon>
        <taxon>Streptophyta</taxon>
        <taxon>Embryophyta</taxon>
        <taxon>Tracheophyta</taxon>
        <taxon>Spermatophyta</taxon>
        <taxon>Magnoliopsida</taxon>
        <taxon>eudicotyledons</taxon>
        <taxon>Gunneridae</taxon>
        <taxon>Pentapetalae</taxon>
        <taxon>rosids</taxon>
        <taxon>fabids</taxon>
        <taxon>Rosales</taxon>
        <taxon>Rosaceae</taxon>
        <taxon>Amygdaloideae</taxon>
        <taxon>Amygdaleae</taxon>
        <taxon>Prunus</taxon>
    </lineage>
</organism>
<dbReference type="Proteomes" id="UP000515124">
    <property type="component" value="Unplaced"/>
</dbReference>
<sequence length="236" mass="27218">MASSSNNDRSSSFPIFDGENYDYWRVKMRTLFTSYGLWKFVDTRVVKPKEEAELTVAERALVEENLKKDAKALYLIQMGLSKGFFPRISNETKAKDAWDVLEKEFRDYFTRLTDDNQLKSYGEELSDRRIIEKILISLLPQRYDSMVNVIEGTKYLNSLTIQELKGSLQAFDQRLNRHAEYSVESAFQTLTMNSKGKEQALSSSQQSKPSSNKSNKNRKGKNQNAKGKNSFEKKSN</sequence>
<evidence type="ECO:0000313" key="2">
    <source>
        <dbReference type="Proteomes" id="UP000515124"/>
    </source>
</evidence>
<dbReference type="RefSeq" id="XP_021827866.1">
    <property type="nucleotide sequence ID" value="XM_021972174.1"/>
</dbReference>
<dbReference type="Pfam" id="PF14223">
    <property type="entry name" value="Retrotran_gag_2"/>
    <property type="match status" value="2"/>
</dbReference>